<keyword evidence="1" id="KW-0805">Transcription regulation</keyword>
<name>A0A0J9BNF8_9FIRM</name>
<dbReference type="SMART" id="SM00342">
    <property type="entry name" value="HTH_ARAC"/>
    <property type="match status" value="1"/>
</dbReference>
<keyword evidence="2" id="KW-0238">DNA-binding</keyword>
<protein>
    <recommendedName>
        <fullName evidence="6">HTH araC/xylS-type domain-containing protein</fullName>
    </recommendedName>
</protein>
<keyword evidence="5" id="KW-0472">Membrane</keyword>
<feature type="domain" description="HTH araC/xylS-type" evidence="6">
    <location>
        <begin position="679"/>
        <end position="777"/>
    </location>
</feature>
<keyword evidence="3" id="KW-0804">Transcription</keyword>
<feature type="transmembrane region" description="Helical" evidence="5">
    <location>
        <begin position="297"/>
        <end position="321"/>
    </location>
</feature>
<dbReference type="OrthoDB" id="9801721at2"/>
<proteinExistence type="predicted"/>
<evidence type="ECO:0000256" key="1">
    <source>
        <dbReference type="ARBA" id="ARBA00023015"/>
    </source>
</evidence>
<keyword evidence="5" id="KW-0812">Transmembrane</keyword>
<dbReference type="RefSeq" id="WP_048930839.1">
    <property type="nucleotide sequence ID" value="NZ_KQ235883.1"/>
</dbReference>
<accession>A0A0J9BNF8</accession>
<dbReference type="Gene3D" id="1.10.10.60">
    <property type="entry name" value="Homeodomain-like"/>
    <property type="match status" value="2"/>
</dbReference>
<dbReference type="InterPro" id="IPR018062">
    <property type="entry name" value="HTH_AraC-typ_CS"/>
</dbReference>
<dbReference type="InterPro" id="IPR018060">
    <property type="entry name" value="HTH_AraC"/>
</dbReference>
<evidence type="ECO:0000313" key="8">
    <source>
        <dbReference type="Proteomes" id="UP000037392"/>
    </source>
</evidence>
<dbReference type="PROSITE" id="PS00041">
    <property type="entry name" value="HTH_ARAC_FAMILY_1"/>
    <property type="match status" value="1"/>
</dbReference>
<dbReference type="PANTHER" id="PTHR43280:SF10">
    <property type="entry name" value="REGULATORY PROTEIN POCR"/>
    <property type="match status" value="1"/>
</dbReference>
<evidence type="ECO:0000256" key="3">
    <source>
        <dbReference type="ARBA" id="ARBA00023163"/>
    </source>
</evidence>
<feature type="transmembrane region" description="Helical" evidence="5">
    <location>
        <begin position="12"/>
        <end position="32"/>
    </location>
</feature>
<reference evidence="7 8" key="1">
    <citation type="submission" date="2011-04" db="EMBL/GenBank/DDBJ databases">
        <title>The Genome Sequence of Clostridium citroniae WAL-19142.</title>
        <authorList>
            <consortium name="The Broad Institute Genome Sequencing Platform"/>
            <person name="Earl A."/>
            <person name="Ward D."/>
            <person name="Feldgarden M."/>
            <person name="Gevers D."/>
            <person name="Warren Y.A."/>
            <person name="Tyrrell K.L."/>
            <person name="Citron D.M."/>
            <person name="Goldstein E.J."/>
            <person name="Daigneault M."/>
            <person name="Allen-Vercoe E."/>
            <person name="Young S.K."/>
            <person name="Zeng Q."/>
            <person name="Gargeya S."/>
            <person name="Fitzgerald M."/>
            <person name="Haas B."/>
            <person name="Abouelleil A."/>
            <person name="Alvarado L."/>
            <person name="Arachchi H.M."/>
            <person name="Berlin A."/>
            <person name="Brown A."/>
            <person name="Chapman S.B."/>
            <person name="Chen Z."/>
            <person name="Dunbar C."/>
            <person name="Freedman E."/>
            <person name="Gearin G."/>
            <person name="Gellesch M."/>
            <person name="Goldberg J."/>
            <person name="Griggs A."/>
            <person name="Gujja S."/>
            <person name="Heilman E.R."/>
            <person name="Heiman D."/>
            <person name="Howarth C."/>
            <person name="Larson L."/>
            <person name="Lui A."/>
            <person name="MacDonald P.J."/>
            <person name="Mehta T."/>
            <person name="Montmayeur A."/>
            <person name="Murphy C."/>
            <person name="Neiman D."/>
            <person name="Pearson M."/>
            <person name="Priest M."/>
            <person name="Roberts A."/>
            <person name="Saif S."/>
            <person name="Shea T."/>
            <person name="Shenoy N."/>
            <person name="Sisk P."/>
            <person name="Stolte C."/>
            <person name="Sykes S."/>
            <person name="White J."/>
            <person name="Yandava C."/>
            <person name="Wortman J."/>
            <person name="Nusbaum C."/>
            <person name="Birren B."/>
        </authorList>
    </citation>
    <scope>NUCLEOTIDE SEQUENCE [LARGE SCALE GENOMIC DNA]</scope>
    <source>
        <strain evidence="7 8">WAL-19142</strain>
    </source>
</reference>
<dbReference type="InterPro" id="IPR009057">
    <property type="entry name" value="Homeodomain-like_sf"/>
</dbReference>
<dbReference type="GO" id="GO:0003700">
    <property type="term" value="F:DNA-binding transcription factor activity"/>
    <property type="evidence" value="ECO:0007669"/>
    <property type="project" value="InterPro"/>
</dbReference>
<gene>
    <name evidence="7" type="ORF">HMPREF9470_04697</name>
</gene>
<evidence type="ECO:0000313" key="7">
    <source>
        <dbReference type="EMBL" id="KMW14667.1"/>
    </source>
</evidence>
<evidence type="ECO:0000256" key="5">
    <source>
        <dbReference type="SAM" id="Phobius"/>
    </source>
</evidence>
<organism evidence="7 8">
    <name type="scientific">[Clostridium] citroniae WAL-19142</name>
    <dbReference type="NCBI Taxonomy" id="742734"/>
    <lineage>
        <taxon>Bacteria</taxon>
        <taxon>Bacillati</taxon>
        <taxon>Bacillota</taxon>
        <taxon>Clostridia</taxon>
        <taxon>Lachnospirales</taxon>
        <taxon>Lachnospiraceae</taxon>
        <taxon>Enterocloster</taxon>
    </lineage>
</organism>
<dbReference type="EMBL" id="ADLK01000036">
    <property type="protein sequence ID" value="KMW14667.1"/>
    <property type="molecule type" value="Genomic_DNA"/>
</dbReference>
<dbReference type="PATRIC" id="fig|742734.4.peg.5031"/>
<evidence type="ECO:0000259" key="6">
    <source>
        <dbReference type="PROSITE" id="PS01124"/>
    </source>
</evidence>
<dbReference type="AlphaFoldDB" id="A0A0J9BNF8"/>
<dbReference type="GO" id="GO:0043565">
    <property type="term" value="F:sequence-specific DNA binding"/>
    <property type="evidence" value="ECO:0007669"/>
    <property type="project" value="InterPro"/>
</dbReference>
<comment type="caution">
    <text evidence="7">The sequence shown here is derived from an EMBL/GenBank/DDBJ whole genome shotgun (WGS) entry which is preliminary data.</text>
</comment>
<dbReference type="PROSITE" id="PS01124">
    <property type="entry name" value="HTH_ARAC_FAMILY_2"/>
    <property type="match status" value="1"/>
</dbReference>
<dbReference type="Pfam" id="PF12833">
    <property type="entry name" value="HTH_18"/>
    <property type="match status" value="1"/>
</dbReference>
<dbReference type="SUPFAM" id="SSF46689">
    <property type="entry name" value="Homeodomain-like"/>
    <property type="match status" value="1"/>
</dbReference>
<dbReference type="PANTHER" id="PTHR43280">
    <property type="entry name" value="ARAC-FAMILY TRANSCRIPTIONAL REGULATOR"/>
    <property type="match status" value="1"/>
</dbReference>
<keyword evidence="5" id="KW-1133">Transmembrane helix</keyword>
<sequence length="787" mass="90285">MEKKRKVLYTMFTKWSLSYVVIATMAILIISFCSIQYSQALRAELEYTNAVQLEMTRLQMDRNVRSLRSFSSKAALNKTVSSLRKQTSWDYVSRYELYRLVKELAGETLLDGVTSDCYLYFPDIDLLVSGQYYNHNRDFYDIALGSYGFSFEDWQAVIGQNYRTSQVFSLQTKDGGELAVLVKPLDSSNRQTPPANAIMVMDLSKIPKASNRLSQERELICLIDRTNKRLVSSSPVSEEMKDELLSREPEKLSRGGGWIQGQSYDSSVISCISSQYENWDYAVVTQEQELVGKINELSMLVLVLSLLYLLISGGAIGYAALRQYRPIRNIVDTLKRSEGESEQQMSVDAYDYINRSIHKLVDQNREISSVAKQQQNAISRELFHRLLTERDAYASMDEGILKRMGICKDGDGVFFGMILTYRLEENVELALDTTTADPVDTREMSWFILQNVTAENLEKYGCSHVCFREGRREQIFFCWTEEDGQDLKAAVRQALEMSTAFISQYFKLPYRAAVSDPHQGIGSIYQSYREVRRVFEYQKSEGGREVISFGEINLLPMDTLLKYPMDAQNRLAQSVSDGDIENAWQEILKLLEDNQVNCLAPEAMQFLVSNIAVSILRVVGKVSWDTALPVSQRAVMEACQQGDLEKMKRELERLVETACQEVSEFNKREKENQKGKLYWNAKAYVEEYYTDPGLSVNSMAEYFGVQATYLSKLFKEMEGDKLSLYIHRVRLSHVKELLSKDVKLEDIAQQCGFGSQRTFLRIFKQYEGITPTQYKELQENKGKEESV</sequence>
<dbReference type="PRINTS" id="PR00032">
    <property type="entry name" value="HTHARAC"/>
</dbReference>
<feature type="coiled-coil region" evidence="4">
    <location>
        <begin position="637"/>
        <end position="668"/>
    </location>
</feature>
<dbReference type="Proteomes" id="UP000037392">
    <property type="component" value="Unassembled WGS sequence"/>
</dbReference>
<keyword evidence="4" id="KW-0175">Coiled coil</keyword>
<dbReference type="InterPro" id="IPR020449">
    <property type="entry name" value="Tscrpt_reg_AraC-type_HTH"/>
</dbReference>
<evidence type="ECO:0000256" key="2">
    <source>
        <dbReference type="ARBA" id="ARBA00023125"/>
    </source>
</evidence>
<evidence type="ECO:0000256" key="4">
    <source>
        <dbReference type="SAM" id="Coils"/>
    </source>
</evidence>